<dbReference type="InterPro" id="IPR005467">
    <property type="entry name" value="His_kinase_dom"/>
</dbReference>
<keyword evidence="6" id="KW-0812">Transmembrane</keyword>
<feature type="domain" description="Histidine kinase" evidence="12">
    <location>
        <begin position="385"/>
        <end position="594"/>
    </location>
</feature>
<dbReference type="SUPFAM" id="SSF55874">
    <property type="entry name" value="ATPase domain of HSP90 chaperone/DNA topoisomerase II/histidine kinase"/>
    <property type="match status" value="1"/>
</dbReference>
<evidence type="ECO:0000259" key="13">
    <source>
        <dbReference type="PROSITE" id="PS50885"/>
    </source>
</evidence>
<keyword evidence="7 14" id="KW-0418">Kinase</keyword>
<dbReference type="Pfam" id="PF00672">
    <property type="entry name" value="HAMP"/>
    <property type="match status" value="1"/>
</dbReference>
<evidence type="ECO:0000256" key="5">
    <source>
        <dbReference type="ARBA" id="ARBA00022679"/>
    </source>
</evidence>
<dbReference type="Gene3D" id="6.10.340.10">
    <property type="match status" value="1"/>
</dbReference>
<dbReference type="InterPro" id="IPR050736">
    <property type="entry name" value="Sensor_HK_Regulatory"/>
</dbReference>
<dbReference type="CDD" id="cd16922">
    <property type="entry name" value="HATPase_EvgS-ArcB-TorS-like"/>
    <property type="match status" value="1"/>
</dbReference>
<evidence type="ECO:0000256" key="8">
    <source>
        <dbReference type="ARBA" id="ARBA00022989"/>
    </source>
</evidence>
<name>A0ABT0YA15_9ACTN</name>
<dbReference type="PANTHER" id="PTHR43711:SF1">
    <property type="entry name" value="HISTIDINE KINASE 1"/>
    <property type="match status" value="1"/>
</dbReference>
<evidence type="ECO:0000313" key="14">
    <source>
        <dbReference type="EMBL" id="MCM4082129.1"/>
    </source>
</evidence>
<evidence type="ECO:0000256" key="2">
    <source>
        <dbReference type="ARBA" id="ARBA00004236"/>
    </source>
</evidence>
<dbReference type="EMBL" id="JAMQOL010000046">
    <property type="protein sequence ID" value="MCM4082129.1"/>
    <property type="molecule type" value="Genomic_DNA"/>
</dbReference>
<dbReference type="Pfam" id="PF00512">
    <property type="entry name" value="HisKA"/>
    <property type="match status" value="1"/>
</dbReference>
<dbReference type="Gene3D" id="3.30.565.10">
    <property type="entry name" value="Histidine kinase-like ATPase, C-terminal domain"/>
    <property type="match status" value="1"/>
</dbReference>
<keyword evidence="4" id="KW-0597">Phosphoprotein</keyword>
<keyword evidence="9" id="KW-0902">Two-component regulatory system</keyword>
<protein>
    <recommendedName>
        <fullName evidence="3">histidine kinase</fullName>
        <ecNumber evidence="3">2.7.13.3</ecNumber>
    </recommendedName>
</protein>
<proteinExistence type="predicted"/>
<comment type="subcellular location">
    <subcellularLocation>
        <location evidence="2">Cell membrane</location>
    </subcellularLocation>
</comment>
<evidence type="ECO:0000256" key="1">
    <source>
        <dbReference type="ARBA" id="ARBA00000085"/>
    </source>
</evidence>
<dbReference type="InterPro" id="IPR036890">
    <property type="entry name" value="HATPase_C_sf"/>
</dbReference>
<dbReference type="SMART" id="SM00388">
    <property type="entry name" value="HisKA"/>
    <property type="match status" value="1"/>
</dbReference>
<dbReference type="InterPro" id="IPR004358">
    <property type="entry name" value="Sig_transdc_His_kin-like_C"/>
</dbReference>
<reference evidence="14 15" key="1">
    <citation type="submission" date="2022-06" db="EMBL/GenBank/DDBJ databases">
        <title>Actinoplanes abujensis sp. nov., isolated from Nigerian arid soil.</title>
        <authorList>
            <person name="Ding P."/>
        </authorList>
    </citation>
    <scope>NUCLEOTIDE SEQUENCE [LARGE SCALE GENOMIC DNA]</scope>
    <source>
        <strain evidence="15">TRM88002</strain>
    </source>
</reference>
<dbReference type="GO" id="GO:0016301">
    <property type="term" value="F:kinase activity"/>
    <property type="evidence" value="ECO:0007669"/>
    <property type="project" value="UniProtKB-KW"/>
</dbReference>
<dbReference type="SMART" id="SM00387">
    <property type="entry name" value="HATPase_c"/>
    <property type="match status" value="1"/>
</dbReference>
<feature type="compositionally biased region" description="Polar residues" evidence="10">
    <location>
        <begin position="576"/>
        <end position="587"/>
    </location>
</feature>
<dbReference type="PROSITE" id="PS50885">
    <property type="entry name" value="HAMP"/>
    <property type="match status" value="1"/>
</dbReference>
<organism evidence="14 15">
    <name type="scientific">Paractinoplanes hotanensis</name>
    <dbReference type="NCBI Taxonomy" id="2906497"/>
    <lineage>
        <taxon>Bacteria</taxon>
        <taxon>Bacillati</taxon>
        <taxon>Actinomycetota</taxon>
        <taxon>Actinomycetes</taxon>
        <taxon>Micromonosporales</taxon>
        <taxon>Micromonosporaceae</taxon>
        <taxon>Paractinoplanes</taxon>
    </lineage>
</organism>
<evidence type="ECO:0000256" key="7">
    <source>
        <dbReference type="ARBA" id="ARBA00022777"/>
    </source>
</evidence>
<dbReference type="Pfam" id="PF02518">
    <property type="entry name" value="HATPase_c"/>
    <property type="match status" value="1"/>
</dbReference>
<evidence type="ECO:0000259" key="12">
    <source>
        <dbReference type="PROSITE" id="PS50109"/>
    </source>
</evidence>
<dbReference type="InterPro" id="IPR003594">
    <property type="entry name" value="HATPase_dom"/>
</dbReference>
<dbReference type="EC" id="2.7.13.3" evidence="3"/>
<dbReference type="PANTHER" id="PTHR43711">
    <property type="entry name" value="TWO-COMPONENT HISTIDINE KINASE"/>
    <property type="match status" value="1"/>
</dbReference>
<dbReference type="PRINTS" id="PR00344">
    <property type="entry name" value="BCTRLSENSOR"/>
</dbReference>
<dbReference type="InterPro" id="IPR003660">
    <property type="entry name" value="HAMP_dom"/>
</dbReference>
<dbReference type="InterPro" id="IPR036097">
    <property type="entry name" value="HisK_dim/P_sf"/>
</dbReference>
<keyword evidence="8" id="KW-1133">Transmembrane helix</keyword>
<keyword evidence="15" id="KW-1185">Reference proteome</keyword>
<dbReference type="PROSITE" id="PS50109">
    <property type="entry name" value="HIS_KIN"/>
    <property type="match status" value="1"/>
</dbReference>
<dbReference type="SUPFAM" id="SSF47384">
    <property type="entry name" value="Homodimeric domain of signal transducing histidine kinase"/>
    <property type="match status" value="1"/>
</dbReference>
<keyword evidence="11" id="KW-0732">Signal</keyword>
<dbReference type="InterPro" id="IPR003661">
    <property type="entry name" value="HisK_dim/P_dom"/>
</dbReference>
<comment type="catalytic activity">
    <reaction evidence="1">
        <text>ATP + protein L-histidine = ADP + protein N-phospho-L-histidine.</text>
        <dbReference type="EC" id="2.7.13.3"/>
    </reaction>
</comment>
<dbReference type="CDD" id="cd00082">
    <property type="entry name" value="HisKA"/>
    <property type="match status" value="1"/>
</dbReference>
<dbReference type="CDD" id="cd06225">
    <property type="entry name" value="HAMP"/>
    <property type="match status" value="1"/>
</dbReference>
<dbReference type="Gene3D" id="1.10.287.130">
    <property type="match status" value="1"/>
</dbReference>
<feature type="domain" description="HAMP" evidence="13">
    <location>
        <begin position="331"/>
        <end position="377"/>
    </location>
</feature>
<evidence type="ECO:0000256" key="10">
    <source>
        <dbReference type="SAM" id="MobiDB-lite"/>
    </source>
</evidence>
<feature type="signal peptide" evidence="11">
    <location>
        <begin position="1"/>
        <end position="21"/>
    </location>
</feature>
<evidence type="ECO:0000256" key="6">
    <source>
        <dbReference type="ARBA" id="ARBA00022692"/>
    </source>
</evidence>
<evidence type="ECO:0000256" key="11">
    <source>
        <dbReference type="SAM" id="SignalP"/>
    </source>
</evidence>
<evidence type="ECO:0000256" key="3">
    <source>
        <dbReference type="ARBA" id="ARBA00012438"/>
    </source>
</evidence>
<evidence type="ECO:0000256" key="9">
    <source>
        <dbReference type="ARBA" id="ARBA00023012"/>
    </source>
</evidence>
<evidence type="ECO:0000313" key="15">
    <source>
        <dbReference type="Proteomes" id="UP001523216"/>
    </source>
</evidence>
<dbReference type="RefSeq" id="WP_251801844.1">
    <property type="nucleotide sequence ID" value="NZ_JAMQOL010000046.1"/>
</dbReference>
<sequence length="598" mass="63417">MPLRHSLVTRLLVTSVLIAIAATVATAWLAARTATRAITQEQGRSLTEEKGVYDLLVGYAATHADWSGAGGLIDARAAKLGRRITLTTADRTVIADSGGAASLRTARPSALVDPLNLDVGLVGGDDRIDARAAGPFRVPPAERPILQKAAEDAVQCVRRYRIQATTEQLPNGRPSITLATPDPDAAGCVSSLRDLTTKSEAEALRTLGRSTAKCLELPAALTVYVTPEFTPALGKSGLDGGPRDERITAAESLFQSPATGDATRVRGCVDKSRRAMLKKYVAPPALLFVTDPGAGADQTRFTLSPANTTRIVATTGAVLLVTILVTVLVGRRLVRPLRALTVAADRHTPAPVSRQDEIGLLARALNESAERRDRAETQRRAMVSDVAHELRTPLTNIRSWLEAAQDDLAPTDAQLLGLLHEEAVQLQHIIDDLSDLAAADAGTLRVHPAPTAVRDLLAQVAEAHRAAADNAGVRLRTAIEGDPVLTVDPLRLRQLLGNLVNNAIRYTPRGTVTVEAHGTTISVRDTGVGISPDHLPKIFDRFWRADTSRSRATGGSGLGLPIARKIAEAHGGTLTADSTPGAGTTFTLRLPGQENRAL</sequence>
<keyword evidence="8" id="KW-0472">Membrane</keyword>
<gene>
    <name evidence="14" type="ORF">LXN57_31640</name>
</gene>
<accession>A0ABT0YA15</accession>
<comment type="caution">
    <text evidence="14">The sequence shown here is derived from an EMBL/GenBank/DDBJ whole genome shotgun (WGS) entry which is preliminary data.</text>
</comment>
<feature type="region of interest" description="Disordered" evidence="10">
    <location>
        <begin position="576"/>
        <end position="598"/>
    </location>
</feature>
<keyword evidence="5" id="KW-0808">Transferase</keyword>
<feature type="chain" id="PRO_5047096645" description="histidine kinase" evidence="11">
    <location>
        <begin position="22"/>
        <end position="598"/>
    </location>
</feature>
<dbReference type="Proteomes" id="UP001523216">
    <property type="component" value="Unassembled WGS sequence"/>
</dbReference>
<evidence type="ECO:0000256" key="4">
    <source>
        <dbReference type="ARBA" id="ARBA00022553"/>
    </source>
</evidence>